<dbReference type="Gene3D" id="1.10.287.950">
    <property type="entry name" value="Methyl-accepting chemotaxis protein"/>
    <property type="match status" value="1"/>
</dbReference>
<dbReference type="InterPro" id="IPR012292">
    <property type="entry name" value="Globin/Proto"/>
</dbReference>
<keyword evidence="1 3" id="KW-0807">Transducer</keyword>
<dbReference type="CDD" id="cd01068">
    <property type="entry name" value="globin_sensor"/>
    <property type="match status" value="1"/>
</dbReference>
<dbReference type="InterPro" id="IPR044398">
    <property type="entry name" value="Globin-sensor_dom"/>
</dbReference>
<dbReference type="Proteomes" id="UP000297700">
    <property type="component" value="Unassembled WGS sequence"/>
</dbReference>
<dbReference type="SUPFAM" id="SSF46458">
    <property type="entry name" value="Globin-like"/>
    <property type="match status" value="1"/>
</dbReference>
<dbReference type="SMART" id="SM00283">
    <property type="entry name" value="MA"/>
    <property type="match status" value="1"/>
</dbReference>
<sequence>MSHETGLSELRDVNEERETRLRFMRIDSQTSELLRDFWNVLEHNLPAVLDRFYEHAAATPQLARIIGSDIPRLKGAQGAHWARLFNGRFDEEYIRGVRNIGLAHNKIGLEPRWYIGGYNLVLGELTSLAVRTYRWSPSRLAKVLVAINSAVMLDMDVAISVYQEALLAEQRRREEMNSAIESFRNRVDRSLATVSNSAASLQSAANMLAANAQQATSQSTAVAAASEKAFMNVQAIAASAEQFTSSIKEIGRQALECTRVTGDAVEEATRSGASIDGLAQSIQRIGDVIELISSIAAQTNLLALNATIEAARAGEAGRGFAVVASEVKALADQTARATGEIGLQISSIQEATRKSVGTMKQVGLTISRVNAIAGAISDAVDQQGLASAEISRNVREAAEGTHQVADNIRGVSQGAGEVGQTASQFLTASSDLSKEATMLQSDVERFFAQISVSGA</sequence>
<dbReference type="PRINTS" id="PR00260">
    <property type="entry name" value="CHEMTRNSDUCR"/>
</dbReference>
<evidence type="ECO:0000259" key="4">
    <source>
        <dbReference type="PROSITE" id="PS50111"/>
    </source>
</evidence>
<dbReference type="Gene3D" id="1.10.490.10">
    <property type="entry name" value="Globins"/>
    <property type="match status" value="1"/>
</dbReference>
<evidence type="ECO:0000256" key="1">
    <source>
        <dbReference type="ARBA" id="ARBA00023224"/>
    </source>
</evidence>
<reference evidence="5 6" key="1">
    <citation type="submission" date="2019-03" db="EMBL/GenBank/DDBJ databases">
        <title>Bradyrhizobium strains diversity.</title>
        <authorList>
            <person name="Urquiaga M.C.O."/>
            <person name="Hungria M."/>
            <person name="Delamuta J.R.M."/>
            <person name="Klepa M.S."/>
        </authorList>
    </citation>
    <scope>NUCLEOTIDE SEQUENCE [LARGE SCALE GENOMIC DNA]</scope>
    <source>
        <strain evidence="5 6">CNPSo 3426</strain>
    </source>
</reference>
<evidence type="ECO:0000256" key="2">
    <source>
        <dbReference type="ARBA" id="ARBA00029447"/>
    </source>
</evidence>
<dbReference type="InterPro" id="IPR004090">
    <property type="entry name" value="Chemotax_Me-accpt_rcpt"/>
</dbReference>
<dbReference type="GO" id="GO:0006935">
    <property type="term" value="P:chemotaxis"/>
    <property type="evidence" value="ECO:0007669"/>
    <property type="project" value="InterPro"/>
</dbReference>
<organism evidence="5 6">
    <name type="scientific">Bradyrhizobium frederickii</name>
    <dbReference type="NCBI Taxonomy" id="2560054"/>
    <lineage>
        <taxon>Bacteria</taxon>
        <taxon>Pseudomonadati</taxon>
        <taxon>Pseudomonadota</taxon>
        <taxon>Alphaproteobacteria</taxon>
        <taxon>Hyphomicrobiales</taxon>
        <taxon>Nitrobacteraceae</taxon>
        <taxon>Bradyrhizobium</taxon>
    </lineage>
</organism>
<dbReference type="Pfam" id="PF00015">
    <property type="entry name" value="MCPsignal"/>
    <property type="match status" value="1"/>
</dbReference>
<dbReference type="GO" id="GO:0019825">
    <property type="term" value="F:oxygen binding"/>
    <property type="evidence" value="ECO:0007669"/>
    <property type="project" value="InterPro"/>
</dbReference>
<proteinExistence type="inferred from homology"/>
<dbReference type="AlphaFoldDB" id="A0A4Y9NQ50"/>
<dbReference type="GO" id="GO:0007165">
    <property type="term" value="P:signal transduction"/>
    <property type="evidence" value="ECO:0007669"/>
    <property type="project" value="UniProtKB-KW"/>
</dbReference>
<evidence type="ECO:0000313" key="5">
    <source>
        <dbReference type="EMBL" id="TFV68863.1"/>
    </source>
</evidence>
<comment type="similarity">
    <text evidence="2">Belongs to the methyl-accepting chemotaxis (MCP) protein family.</text>
</comment>
<protein>
    <submittedName>
        <fullName evidence="5">Globin-coupled sensor protein</fullName>
    </submittedName>
</protein>
<dbReference type="InterPro" id="IPR004089">
    <property type="entry name" value="MCPsignal_dom"/>
</dbReference>
<dbReference type="SUPFAM" id="SSF58104">
    <property type="entry name" value="Methyl-accepting chemotaxis protein (MCP) signaling domain"/>
    <property type="match status" value="1"/>
</dbReference>
<dbReference type="EMBL" id="SPQS01000034">
    <property type="protein sequence ID" value="TFV68863.1"/>
    <property type="molecule type" value="Genomic_DNA"/>
</dbReference>
<feature type="domain" description="Methyl-accepting transducer" evidence="4">
    <location>
        <begin position="197"/>
        <end position="419"/>
    </location>
</feature>
<dbReference type="GO" id="GO:0004888">
    <property type="term" value="F:transmembrane signaling receptor activity"/>
    <property type="evidence" value="ECO:0007669"/>
    <property type="project" value="InterPro"/>
</dbReference>
<dbReference type="GO" id="GO:0020037">
    <property type="term" value="F:heme binding"/>
    <property type="evidence" value="ECO:0007669"/>
    <property type="project" value="InterPro"/>
</dbReference>
<dbReference type="PANTHER" id="PTHR32089:SF112">
    <property type="entry name" value="LYSOZYME-LIKE PROTEIN-RELATED"/>
    <property type="match status" value="1"/>
</dbReference>
<evidence type="ECO:0000256" key="3">
    <source>
        <dbReference type="PROSITE-ProRule" id="PRU00284"/>
    </source>
</evidence>
<evidence type="ECO:0000313" key="6">
    <source>
        <dbReference type="Proteomes" id="UP000297700"/>
    </source>
</evidence>
<dbReference type="Pfam" id="PF11563">
    <property type="entry name" value="Protoglobin"/>
    <property type="match status" value="1"/>
</dbReference>
<dbReference type="InterPro" id="IPR009050">
    <property type="entry name" value="Globin-like_sf"/>
</dbReference>
<dbReference type="PANTHER" id="PTHR32089">
    <property type="entry name" value="METHYL-ACCEPTING CHEMOTAXIS PROTEIN MCPB"/>
    <property type="match status" value="1"/>
</dbReference>
<dbReference type="PROSITE" id="PS50111">
    <property type="entry name" value="CHEMOTAXIS_TRANSDUC_2"/>
    <property type="match status" value="1"/>
</dbReference>
<accession>A0A4Y9NQ50</accession>
<comment type="caution">
    <text evidence="5">The sequence shown here is derived from an EMBL/GenBank/DDBJ whole genome shotgun (WGS) entry which is preliminary data.</text>
</comment>
<dbReference type="GO" id="GO:0016020">
    <property type="term" value="C:membrane"/>
    <property type="evidence" value="ECO:0007669"/>
    <property type="project" value="InterPro"/>
</dbReference>
<dbReference type="InterPro" id="IPR039379">
    <property type="entry name" value="Protoglobin_sensor_dom"/>
</dbReference>
<name>A0A4Y9NQ50_9BRAD</name>
<gene>
    <name evidence="5" type="ORF">E4K64_35340</name>
</gene>